<keyword evidence="12" id="KW-1185">Reference proteome</keyword>
<protein>
    <recommendedName>
        <fullName evidence="10">Major facilitator superfamily (MFS) profile domain-containing protein</fullName>
    </recommendedName>
</protein>
<dbReference type="Proteomes" id="UP001642501">
    <property type="component" value="Unassembled WGS sequence"/>
</dbReference>
<keyword evidence="5 9" id="KW-1133">Transmembrane helix</keyword>
<keyword evidence="4 9" id="KW-0812">Transmembrane</keyword>
<keyword evidence="3 7" id="KW-0813">Transport</keyword>
<feature type="transmembrane region" description="Helical" evidence="9">
    <location>
        <begin position="176"/>
        <end position="195"/>
    </location>
</feature>
<gene>
    <name evidence="11" type="ORF">SEPCBS57363_006346</name>
</gene>
<feature type="region of interest" description="Disordered" evidence="8">
    <location>
        <begin position="573"/>
        <end position="598"/>
    </location>
</feature>
<dbReference type="PANTHER" id="PTHR48022">
    <property type="entry name" value="PLASTIDIC GLUCOSE TRANSPORTER 4"/>
    <property type="match status" value="1"/>
</dbReference>
<feature type="transmembrane region" description="Helical" evidence="9">
    <location>
        <begin position="104"/>
        <end position="123"/>
    </location>
</feature>
<feature type="transmembrane region" description="Helical" evidence="9">
    <location>
        <begin position="201"/>
        <end position="226"/>
    </location>
</feature>
<evidence type="ECO:0000256" key="7">
    <source>
        <dbReference type="RuleBase" id="RU003346"/>
    </source>
</evidence>
<dbReference type="InterPro" id="IPR036259">
    <property type="entry name" value="MFS_trans_sf"/>
</dbReference>
<evidence type="ECO:0000256" key="9">
    <source>
        <dbReference type="SAM" id="Phobius"/>
    </source>
</evidence>
<evidence type="ECO:0000313" key="11">
    <source>
        <dbReference type="EMBL" id="CAK7274796.1"/>
    </source>
</evidence>
<dbReference type="PROSITE" id="PS50850">
    <property type="entry name" value="MFS"/>
    <property type="match status" value="1"/>
</dbReference>
<feature type="transmembrane region" description="Helical" evidence="9">
    <location>
        <begin position="496"/>
        <end position="515"/>
    </location>
</feature>
<evidence type="ECO:0000313" key="12">
    <source>
        <dbReference type="Proteomes" id="UP001642501"/>
    </source>
</evidence>
<name>A0ABP0E559_9PEZI</name>
<evidence type="ECO:0000256" key="8">
    <source>
        <dbReference type="SAM" id="MobiDB-lite"/>
    </source>
</evidence>
<evidence type="ECO:0000256" key="5">
    <source>
        <dbReference type="ARBA" id="ARBA00022989"/>
    </source>
</evidence>
<feature type="transmembrane region" description="Helical" evidence="9">
    <location>
        <begin position="238"/>
        <end position="263"/>
    </location>
</feature>
<proteinExistence type="inferred from homology"/>
<comment type="caution">
    <text evidence="11">The sequence shown here is derived from an EMBL/GenBank/DDBJ whole genome shotgun (WGS) entry which is preliminary data.</text>
</comment>
<organism evidence="11 12">
    <name type="scientific">Sporothrix epigloea</name>
    <dbReference type="NCBI Taxonomy" id="1892477"/>
    <lineage>
        <taxon>Eukaryota</taxon>
        <taxon>Fungi</taxon>
        <taxon>Dikarya</taxon>
        <taxon>Ascomycota</taxon>
        <taxon>Pezizomycotina</taxon>
        <taxon>Sordariomycetes</taxon>
        <taxon>Sordariomycetidae</taxon>
        <taxon>Ophiostomatales</taxon>
        <taxon>Ophiostomataceae</taxon>
        <taxon>Sporothrix</taxon>
    </lineage>
</organism>
<keyword evidence="6 9" id="KW-0472">Membrane</keyword>
<dbReference type="Gene3D" id="1.20.1250.20">
    <property type="entry name" value="MFS general substrate transporter like domains"/>
    <property type="match status" value="1"/>
</dbReference>
<evidence type="ECO:0000256" key="3">
    <source>
        <dbReference type="ARBA" id="ARBA00022448"/>
    </source>
</evidence>
<dbReference type="Pfam" id="PF00083">
    <property type="entry name" value="Sugar_tr"/>
    <property type="match status" value="1"/>
</dbReference>
<sequence length="598" mass="65205">MTADDRAEIFDSVIAMIEKDHYFCDHDIHELVVDCLGDWTISDLSSVGSGPLIRLIGNLTQRDVYVGNDRVAGGSRTASLYDTVRAENPLSFASTMTSAASLRLHGLCIFFSLGSLVWGYNIGVLSSVLVHPGFIAQLNHPGAAHKGTITAIYYLGTWLSYVFLSRAASDHFGRRYAALIGTLIVCFGAALIAGATGGGAYAMVISGRIIAGIGIALVSTSVPLYQSEVSPARQRGRYVVMNHIGMVAGLALGFWVGYGITFWDTPRGVSVGWRVSLAVQYVPAVIFIAGLPFLPETPRWLVEHGQHERAHTTLLYLRDGLYSADETQLEFDEIYADVAASRTYGLDIWSLFREPSLRSRLWRAALLQFMAQMCGATAIKYYLPTLFKALGLGTRLSLLVGGIESTLKIGCTVLEMLLIDRVGRRITLTIGAAVMFVAMLINGALPLAYPHNVNRASDYTCIVFIFVYSLGYSMGFGPASWVYGSEIFPTTLRARGLNLSASSGAIGSIIVAQIWPVGVANLGSRIYFFFMAINAACVPIIWFLYPETKNCSLEAMDALFGRVSAVHYHHGKAHHEEQAKNQTDRVGAKPVHRDEEAE</sequence>
<evidence type="ECO:0000256" key="2">
    <source>
        <dbReference type="ARBA" id="ARBA00010992"/>
    </source>
</evidence>
<dbReference type="PANTHER" id="PTHR48022:SF14">
    <property type="entry name" value="MAJOR FACILITATOR SUPERFAMILY (MFS) PROFILE DOMAIN-CONTAINING PROTEIN-RELATED"/>
    <property type="match status" value="1"/>
</dbReference>
<evidence type="ECO:0000256" key="1">
    <source>
        <dbReference type="ARBA" id="ARBA00004141"/>
    </source>
</evidence>
<feature type="transmembrane region" description="Helical" evidence="9">
    <location>
        <begin position="426"/>
        <end position="449"/>
    </location>
</feature>
<feature type="transmembrane region" description="Helical" evidence="9">
    <location>
        <begin position="275"/>
        <end position="294"/>
    </location>
</feature>
<reference evidence="11 12" key="1">
    <citation type="submission" date="2024-01" db="EMBL/GenBank/DDBJ databases">
        <authorList>
            <person name="Allen C."/>
            <person name="Tagirdzhanova G."/>
        </authorList>
    </citation>
    <scope>NUCLEOTIDE SEQUENCE [LARGE SCALE GENOMIC DNA]</scope>
    <source>
        <strain evidence="11 12">CBS 573.63</strain>
    </source>
</reference>
<evidence type="ECO:0000259" key="10">
    <source>
        <dbReference type="PROSITE" id="PS50850"/>
    </source>
</evidence>
<dbReference type="PRINTS" id="PR00171">
    <property type="entry name" value="SUGRTRNSPORT"/>
</dbReference>
<feature type="transmembrane region" description="Helical" evidence="9">
    <location>
        <begin position="461"/>
        <end position="484"/>
    </location>
</feature>
<feature type="transmembrane region" description="Helical" evidence="9">
    <location>
        <begin position="527"/>
        <end position="545"/>
    </location>
</feature>
<dbReference type="InterPro" id="IPR020846">
    <property type="entry name" value="MFS_dom"/>
</dbReference>
<dbReference type="EMBL" id="CAWUOM010000184">
    <property type="protein sequence ID" value="CAK7274796.1"/>
    <property type="molecule type" value="Genomic_DNA"/>
</dbReference>
<comment type="similarity">
    <text evidence="2 7">Belongs to the major facilitator superfamily. Sugar transporter (TC 2.A.1.1) family.</text>
</comment>
<evidence type="ECO:0000256" key="4">
    <source>
        <dbReference type="ARBA" id="ARBA00022692"/>
    </source>
</evidence>
<feature type="compositionally biased region" description="Basic and acidic residues" evidence="8">
    <location>
        <begin position="574"/>
        <end position="598"/>
    </location>
</feature>
<accession>A0ABP0E559</accession>
<feature type="transmembrane region" description="Helical" evidence="9">
    <location>
        <begin position="143"/>
        <end position="164"/>
    </location>
</feature>
<dbReference type="InterPro" id="IPR005828">
    <property type="entry name" value="MFS_sugar_transport-like"/>
</dbReference>
<dbReference type="SUPFAM" id="SSF103473">
    <property type="entry name" value="MFS general substrate transporter"/>
    <property type="match status" value="1"/>
</dbReference>
<dbReference type="InterPro" id="IPR050360">
    <property type="entry name" value="MFS_Sugar_Transporters"/>
</dbReference>
<comment type="subcellular location">
    <subcellularLocation>
        <location evidence="1">Membrane</location>
        <topology evidence="1">Multi-pass membrane protein</topology>
    </subcellularLocation>
</comment>
<evidence type="ECO:0000256" key="6">
    <source>
        <dbReference type="ARBA" id="ARBA00023136"/>
    </source>
</evidence>
<dbReference type="InterPro" id="IPR003663">
    <property type="entry name" value="Sugar/inositol_transpt"/>
</dbReference>
<dbReference type="NCBIfam" id="TIGR00879">
    <property type="entry name" value="SP"/>
    <property type="match status" value="1"/>
</dbReference>
<feature type="domain" description="Major facilitator superfamily (MFS) profile" evidence="10">
    <location>
        <begin position="107"/>
        <end position="549"/>
    </location>
</feature>